<reference evidence="3" key="1">
    <citation type="submission" date="2017-09" db="EMBL/GenBank/DDBJ databases">
        <title>Depth-based differentiation of microbial function through sediment-hosted aquifers and enrichment of novel symbionts in the deep terrestrial subsurface.</title>
        <authorList>
            <person name="Probst A.J."/>
            <person name="Ladd B."/>
            <person name="Jarett J.K."/>
            <person name="Geller-Mcgrath D.E."/>
            <person name="Sieber C.M.K."/>
            <person name="Emerson J.B."/>
            <person name="Anantharaman K."/>
            <person name="Thomas B.C."/>
            <person name="Malmstrom R."/>
            <person name="Stieglmeier M."/>
            <person name="Klingl A."/>
            <person name="Woyke T."/>
            <person name="Ryan C.M."/>
            <person name="Banfield J.F."/>
        </authorList>
    </citation>
    <scope>NUCLEOTIDE SEQUENCE [LARGE SCALE GENOMIC DNA]</scope>
</reference>
<comment type="caution">
    <text evidence="2">The sequence shown here is derived from an EMBL/GenBank/DDBJ whole genome shotgun (WGS) entry which is preliminary data.</text>
</comment>
<dbReference type="Pfam" id="PF00535">
    <property type="entry name" value="Glycos_transf_2"/>
    <property type="match status" value="1"/>
</dbReference>
<dbReference type="PANTHER" id="PTHR43685:SF2">
    <property type="entry name" value="GLYCOSYLTRANSFERASE 2-LIKE DOMAIN-CONTAINING PROTEIN"/>
    <property type="match status" value="1"/>
</dbReference>
<accession>A0A2M7V4D0</accession>
<proteinExistence type="predicted"/>
<evidence type="ECO:0000313" key="3">
    <source>
        <dbReference type="Proteomes" id="UP000230078"/>
    </source>
</evidence>
<dbReference type="InterPro" id="IPR001173">
    <property type="entry name" value="Glyco_trans_2-like"/>
</dbReference>
<dbReference type="InterPro" id="IPR029044">
    <property type="entry name" value="Nucleotide-diphossugar_trans"/>
</dbReference>
<dbReference type="Gene3D" id="3.90.550.10">
    <property type="entry name" value="Spore Coat Polysaccharide Biosynthesis Protein SpsA, Chain A"/>
    <property type="match status" value="1"/>
</dbReference>
<name>A0A2M7V4D0_9BACT</name>
<feature type="domain" description="Glycosyltransferase 2-like" evidence="1">
    <location>
        <begin position="3"/>
        <end position="120"/>
    </location>
</feature>
<dbReference type="InterPro" id="IPR050834">
    <property type="entry name" value="Glycosyltransf_2"/>
</dbReference>
<organism evidence="2 3">
    <name type="scientific">Candidatus Magasanikbacteria bacterium CG_4_10_14_0_2_um_filter_41_31</name>
    <dbReference type="NCBI Taxonomy" id="1974639"/>
    <lineage>
        <taxon>Bacteria</taxon>
        <taxon>Candidatus Magasanikiibacteriota</taxon>
    </lineage>
</organism>
<dbReference type="SUPFAM" id="SSF53448">
    <property type="entry name" value="Nucleotide-diphospho-sugar transferases"/>
    <property type="match status" value="1"/>
</dbReference>
<dbReference type="CDD" id="cd00761">
    <property type="entry name" value="Glyco_tranf_GTA_type"/>
    <property type="match status" value="1"/>
</dbReference>
<gene>
    <name evidence="2" type="ORF">COX83_02040</name>
</gene>
<evidence type="ECO:0000259" key="1">
    <source>
        <dbReference type="Pfam" id="PF00535"/>
    </source>
</evidence>
<dbReference type="EMBL" id="PFPI01000026">
    <property type="protein sequence ID" value="PIZ93411.1"/>
    <property type="molecule type" value="Genomic_DNA"/>
</dbReference>
<protein>
    <recommendedName>
        <fullName evidence="1">Glycosyltransferase 2-like domain-containing protein</fullName>
    </recommendedName>
</protein>
<dbReference type="Proteomes" id="UP000230078">
    <property type="component" value="Unassembled WGS sequence"/>
</dbReference>
<sequence>MISVIIPVYNRSDVLHQSLISLKAQTYKDIEVILVDDGSTPLITLDVSLFPFSFQIFRQKNAGAPAARNTGFKHAKGEFVIFWDADVIANSDMLEKMVQALEQHETSSFSYSNVYFGKKKMPAQAFNTVTLQQRNYIHTTSLIRRDAVIVWDESIQKFQDWDFFLSLMEAGKSGVWIDEYLFRFESGGTVSQWLPRIAYHAPFKWLPGIVSKVKKYEDATAIIQKKHHLSSD</sequence>
<dbReference type="PANTHER" id="PTHR43685">
    <property type="entry name" value="GLYCOSYLTRANSFERASE"/>
    <property type="match status" value="1"/>
</dbReference>
<evidence type="ECO:0000313" key="2">
    <source>
        <dbReference type="EMBL" id="PIZ93411.1"/>
    </source>
</evidence>
<dbReference type="AlphaFoldDB" id="A0A2M7V4D0"/>